<reference evidence="1 2" key="1">
    <citation type="submission" date="2019-02" db="EMBL/GenBank/DDBJ databases">
        <title>Deep-cultivation of Planctomycetes and their phenomic and genomic characterization uncovers novel biology.</title>
        <authorList>
            <person name="Wiegand S."/>
            <person name="Jogler M."/>
            <person name="Boedeker C."/>
            <person name="Pinto D."/>
            <person name="Vollmers J."/>
            <person name="Rivas-Marin E."/>
            <person name="Kohn T."/>
            <person name="Peeters S.H."/>
            <person name="Heuer A."/>
            <person name="Rast P."/>
            <person name="Oberbeckmann S."/>
            <person name="Bunk B."/>
            <person name="Jeske O."/>
            <person name="Meyerdierks A."/>
            <person name="Storesund J.E."/>
            <person name="Kallscheuer N."/>
            <person name="Luecker S."/>
            <person name="Lage O.M."/>
            <person name="Pohl T."/>
            <person name="Merkel B.J."/>
            <person name="Hornburger P."/>
            <person name="Mueller R.-W."/>
            <person name="Bruemmer F."/>
            <person name="Labrenz M."/>
            <person name="Spormann A.M."/>
            <person name="Op Den Camp H."/>
            <person name="Overmann J."/>
            <person name="Amann R."/>
            <person name="Jetten M.S.M."/>
            <person name="Mascher T."/>
            <person name="Medema M.H."/>
            <person name="Devos D.P."/>
            <person name="Kaster A.-K."/>
            <person name="Ovreas L."/>
            <person name="Rohde M."/>
            <person name="Galperin M.Y."/>
            <person name="Jogler C."/>
        </authorList>
    </citation>
    <scope>NUCLEOTIDE SEQUENCE [LARGE SCALE GENOMIC DNA]</scope>
    <source>
        <strain evidence="1 2">KOR42</strain>
    </source>
</reference>
<organism evidence="1 2">
    <name type="scientific">Thalassoglobus neptunius</name>
    <dbReference type="NCBI Taxonomy" id="1938619"/>
    <lineage>
        <taxon>Bacteria</taxon>
        <taxon>Pseudomonadati</taxon>
        <taxon>Planctomycetota</taxon>
        <taxon>Planctomycetia</taxon>
        <taxon>Planctomycetales</taxon>
        <taxon>Planctomycetaceae</taxon>
        <taxon>Thalassoglobus</taxon>
    </lineage>
</organism>
<accession>A0A5C5VPG9</accession>
<dbReference type="AlphaFoldDB" id="A0A5C5VPG9"/>
<evidence type="ECO:0000313" key="1">
    <source>
        <dbReference type="EMBL" id="TWT39913.1"/>
    </source>
</evidence>
<gene>
    <name evidence="1" type="ORF">KOR42_50590</name>
</gene>
<proteinExistence type="predicted"/>
<comment type="caution">
    <text evidence="1">The sequence shown here is derived from an EMBL/GenBank/DDBJ whole genome shotgun (WGS) entry which is preliminary data.</text>
</comment>
<name>A0A5C5VPG9_9PLAN</name>
<keyword evidence="2" id="KW-1185">Reference proteome</keyword>
<dbReference type="OrthoDB" id="275637at2"/>
<sequence>MSIVNWNVVPEQFHFLNTTFFENHGIEFRIARFDPTENRHVPFSETLGTDDLDQLIPVYHELCREDNNTQILEWCERAKNGSDQQKQAAFHLQGFLLVFQQLGQRGIQPFSTKVIEFAFLDDSLELTSLPTDLSYFREELTKYQELNSDDQIGEWLSYCSADELDCLEELAIQMKQDQEKIVDWMSRCDDSTKDRVKWLHHLLEEAGLW</sequence>
<protein>
    <submittedName>
        <fullName evidence="1">Uncharacterized protein</fullName>
    </submittedName>
</protein>
<dbReference type="Proteomes" id="UP000317243">
    <property type="component" value="Unassembled WGS sequence"/>
</dbReference>
<dbReference type="EMBL" id="SIHI01000060">
    <property type="protein sequence ID" value="TWT39913.1"/>
    <property type="molecule type" value="Genomic_DNA"/>
</dbReference>
<evidence type="ECO:0000313" key="2">
    <source>
        <dbReference type="Proteomes" id="UP000317243"/>
    </source>
</evidence>
<dbReference type="RefSeq" id="WP_146512352.1">
    <property type="nucleotide sequence ID" value="NZ_SIHI01000060.1"/>
</dbReference>